<accession>A0ABS2NTS5</accession>
<name>A0ABS2NTS5_9FIRM</name>
<keyword evidence="3" id="KW-1185">Reference proteome</keyword>
<keyword evidence="1" id="KW-0812">Transmembrane</keyword>
<protein>
    <recommendedName>
        <fullName evidence="4">Transglutaminase-like domain-containing protein</fullName>
    </recommendedName>
</protein>
<feature type="transmembrane region" description="Helical" evidence="1">
    <location>
        <begin position="185"/>
        <end position="204"/>
    </location>
</feature>
<dbReference type="Proteomes" id="UP001314796">
    <property type="component" value="Unassembled WGS sequence"/>
</dbReference>
<reference evidence="2 3" key="1">
    <citation type="submission" date="2021-01" db="EMBL/GenBank/DDBJ databases">
        <title>Genomic Encyclopedia of Type Strains, Phase IV (KMG-IV): sequencing the most valuable type-strain genomes for metagenomic binning, comparative biology and taxonomic classification.</title>
        <authorList>
            <person name="Goeker M."/>
        </authorList>
    </citation>
    <scope>NUCLEOTIDE SEQUENCE [LARGE SCALE GENOMIC DNA]</scope>
    <source>
        <strain evidence="2 3">DSM 25890</strain>
    </source>
</reference>
<gene>
    <name evidence="2" type="ORF">JOC73_002947</name>
</gene>
<evidence type="ECO:0000256" key="1">
    <source>
        <dbReference type="SAM" id="Phobius"/>
    </source>
</evidence>
<feature type="transmembrane region" description="Helical" evidence="1">
    <location>
        <begin position="9"/>
        <end position="26"/>
    </location>
</feature>
<evidence type="ECO:0000313" key="3">
    <source>
        <dbReference type="Proteomes" id="UP001314796"/>
    </source>
</evidence>
<sequence length="216" mass="25507">MGRAHKAKFILRFLVIFLLWNLFVLYPNPYRLGVSIYRIFNPEINPSAIAHLLEDTPHDPKEIETYVLNIIPYQYDWQTYGVPFYFPKAEEVIAKGTGDCKSRFVVLASIFEAKGIPYRQSFSLSHFWVDYEGKTENKIEQKSNALLVRNEDGTNKLQLPQEELKEVYEALKEGFWDYMPLHRRVLLMAGLPMSIMIALFINHLKVKKKRKYYFKF</sequence>
<organism evidence="2 3">
    <name type="scientific">Alkaliphilus hydrothermalis</name>
    <dbReference type="NCBI Taxonomy" id="1482730"/>
    <lineage>
        <taxon>Bacteria</taxon>
        <taxon>Bacillati</taxon>
        <taxon>Bacillota</taxon>
        <taxon>Clostridia</taxon>
        <taxon>Peptostreptococcales</taxon>
        <taxon>Natronincolaceae</taxon>
        <taxon>Alkaliphilus</taxon>
    </lineage>
</organism>
<evidence type="ECO:0000313" key="2">
    <source>
        <dbReference type="EMBL" id="MBM7616365.1"/>
    </source>
</evidence>
<dbReference type="RefSeq" id="WP_204404502.1">
    <property type="nucleotide sequence ID" value="NZ_JAFBEE010000033.1"/>
</dbReference>
<dbReference type="EMBL" id="JAFBEE010000033">
    <property type="protein sequence ID" value="MBM7616365.1"/>
    <property type="molecule type" value="Genomic_DNA"/>
</dbReference>
<keyword evidence="1" id="KW-0472">Membrane</keyword>
<dbReference type="Gene3D" id="3.10.620.30">
    <property type="match status" value="1"/>
</dbReference>
<comment type="caution">
    <text evidence="2">The sequence shown here is derived from an EMBL/GenBank/DDBJ whole genome shotgun (WGS) entry which is preliminary data.</text>
</comment>
<evidence type="ECO:0008006" key="4">
    <source>
        <dbReference type="Google" id="ProtNLM"/>
    </source>
</evidence>
<proteinExistence type="predicted"/>
<keyword evidence="1" id="KW-1133">Transmembrane helix</keyword>